<keyword evidence="1" id="KW-0472">Membrane</keyword>
<comment type="caution">
    <text evidence="3">The sequence shown here is derived from an EMBL/GenBank/DDBJ whole genome shotgun (WGS) entry which is preliminary data.</text>
</comment>
<feature type="transmembrane region" description="Helical" evidence="1">
    <location>
        <begin position="6"/>
        <end position="26"/>
    </location>
</feature>
<keyword evidence="1" id="KW-1133">Transmembrane helix</keyword>
<proteinExistence type="predicted"/>
<dbReference type="EMBL" id="JAAZSR010000119">
    <property type="protein sequence ID" value="NKX50712.1"/>
    <property type="molecule type" value="Genomic_DNA"/>
</dbReference>
<evidence type="ECO:0000259" key="2">
    <source>
        <dbReference type="Pfam" id="PF09990"/>
    </source>
</evidence>
<gene>
    <name evidence="3" type="ORF">HER39_09065</name>
</gene>
<dbReference type="Pfam" id="PF09990">
    <property type="entry name" value="DUF2231"/>
    <property type="match status" value="1"/>
</dbReference>
<name>A0ABX1JN34_9MICC</name>
<dbReference type="Proteomes" id="UP000523795">
    <property type="component" value="Unassembled WGS sequence"/>
</dbReference>
<evidence type="ECO:0000256" key="1">
    <source>
        <dbReference type="SAM" id="Phobius"/>
    </source>
</evidence>
<keyword evidence="1" id="KW-0812">Transmembrane</keyword>
<reference evidence="3 4" key="1">
    <citation type="submission" date="2020-04" db="EMBL/GenBank/DDBJ databases">
        <authorList>
            <person name="Liu S."/>
        </authorList>
    </citation>
    <scope>NUCLEOTIDE SEQUENCE [LARGE SCALE GENOMIC DNA]</scope>
    <source>
        <strain evidence="3 4">CGMCC 1.15091</strain>
    </source>
</reference>
<dbReference type="InterPro" id="IPR019251">
    <property type="entry name" value="DUF2231_TM"/>
</dbReference>
<feature type="domain" description="DUF2231" evidence="2">
    <location>
        <begin position="5"/>
        <end position="38"/>
    </location>
</feature>
<evidence type="ECO:0000313" key="4">
    <source>
        <dbReference type="Proteomes" id="UP000523795"/>
    </source>
</evidence>
<evidence type="ECO:0000313" key="3">
    <source>
        <dbReference type="EMBL" id="NKX50712.1"/>
    </source>
</evidence>
<sequence>FDQVNVGGFIISLIGMALLGVSGFLGGELAYRYGVRVADEETQSAGFKAWGRLKP</sequence>
<protein>
    <submittedName>
        <fullName evidence="3">DUF2231 domain-containing protein</fullName>
    </submittedName>
</protein>
<accession>A0ABX1JN34</accession>
<feature type="non-terminal residue" evidence="3">
    <location>
        <position position="1"/>
    </location>
</feature>
<organism evidence="3 4">
    <name type="scientific">Arthrobacter deserti</name>
    <dbReference type="NCBI Taxonomy" id="1742687"/>
    <lineage>
        <taxon>Bacteria</taxon>
        <taxon>Bacillati</taxon>
        <taxon>Actinomycetota</taxon>
        <taxon>Actinomycetes</taxon>
        <taxon>Micrococcales</taxon>
        <taxon>Micrococcaceae</taxon>
        <taxon>Arthrobacter</taxon>
    </lineage>
</organism>
<keyword evidence="4" id="KW-1185">Reference proteome</keyword>